<dbReference type="GeneID" id="115456759"/>
<proteinExistence type="predicted"/>
<keyword evidence="2" id="KW-1133">Transmembrane helix</keyword>
<dbReference type="GO" id="GO:0006606">
    <property type="term" value="P:protein import into nucleus"/>
    <property type="evidence" value="ECO:0007669"/>
    <property type="project" value="TreeGrafter"/>
</dbReference>
<dbReference type="GO" id="GO:0017056">
    <property type="term" value="F:structural constituent of nuclear pore"/>
    <property type="evidence" value="ECO:0007669"/>
    <property type="project" value="TreeGrafter"/>
</dbReference>
<accession>A0A6P7WFD5</accession>
<feature type="transmembrane region" description="Helical" evidence="2">
    <location>
        <begin position="26"/>
        <end position="44"/>
    </location>
</feature>
<organism evidence="3 4">
    <name type="scientific">Microcaecilia unicolor</name>
    <dbReference type="NCBI Taxonomy" id="1415580"/>
    <lineage>
        <taxon>Eukaryota</taxon>
        <taxon>Metazoa</taxon>
        <taxon>Chordata</taxon>
        <taxon>Craniata</taxon>
        <taxon>Vertebrata</taxon>
        <taxon>Euteleostomi</taxon>
        <taxon>Amphibia</taxon>
        <taxon>Gymnophiona</taxon>
        <taxon>Siphonopidae</taxon>
        <taxon>Microcaecilia</taxon>
    </lineage>
</organism>
<dbReference type="GO" id="GO:0008139">
    <property type="term" value="F:nuclear localization sequence binding"/>
    <property type="evidence" value="ECO:0007669"/>
    <property type="project" value="TreeGrafter"/>
</dbReference>
<keyword evidence="2" id="KW-0472">Membrane</keyword>
<evidence type="ECO:0000313" key="4">
    <source>
        <dbReference type="RefSeq" id="XP_030041892.1"/>
    </source>
</evidence>
<feature type="region of interest" description="Disordered" evidence="1">
    <location>
        <begin position="1235"/>
        <end position="1289"/>
    </location>
</feature>
<dbReference type="GO" id="GO:0006405">
    <property type="term" value="P:RNA export from nucleus"/>
    <property type="evidence" value="ECO:0007669"/>
    <property type="project" value="TreeGrafter"/>
</dbReference>
<feature type="region of interest" description="Disordered" evidence="1">
    <location>
        <begin position="1"/>
        <end position="24"/>
    </location>
</feature>
<feature type="compositionally biased region" description="Low complexity" evidence="1">
    <location>
        <begin position="632"/>
        <end position="641"/>
    </location>
</feature>
<feature type="compositionally biased region" description="Low complexity" evidence="1">
    <location>
        <begin position="381"/>
        <end position="396"/>
    </location>
</feature>
<feature type="compositionally biased region" description="Basic and acidic residues" evidence="1">
    <location>
        <begin position="397"/>
        <end position="406"/>
    </location>
</feature>
<dbReference type="CTD" id="9883"/>
<dbReference type="Proteomes" id="UP000515156">
    <property type="component" value="Chromosome 13"/>
</dbReference>
<feature type="compositionally biased region" description="Low complexity" evidence="1">
    <location>
        <begin position="672"/>
        <end position="685"/>
    </location>
</feature>
<keyword evidence="2" id="KW-0812">Transmembrane</keyword>
<feature type="compositionally biased region" description="Basic residues" evidence="1">
    <location>
        <begin position="10"/>
        <end position="20"/>
    </location>
</feature>
<dbReference type="PANTHER" id="PTHR23193:SF5">
    <property type="entry name" value="NUCLEAR ENVELOPE PORE MEMBRANE PROTEIN POM 121C-RELATED"/>
    <property type="match status" value="1"/>
</dbReference>
<feature type="region of interest" description="Disordered" evidence="1">
    <location>
        <begin position="381"/>
        <end position="483"/>
    </location>
</feature>
<feature type="region of interest" description="Disordered" evidence="1">
    <location>
        <begin position="507"/>
        <end position="549"/>
    </location>
</feature>
<feature type="compositionally biased region" description="Polar residues" evidence="1">
    <location>
        <begin position="408"/>
        <end position="422"/>
    </location>
</feature>
<feature type="transmembrane region" description="Helical" evidence="2">
    <location>
        <begin position="51"/>
        <end position="71"/>
    </location>
</feature>
<feature type="compositionally biased region" description="Basic and acidic residues" evidence="1">
    <location>
        <begin position="141"/>
        <end position="150"/>
    </location>
</feature>
<dbReference type="InParanoid" id="A0A6P7WFD5"/>
<dbReference type="InterPro" id="IPR026054">
    <property type="entry name" value="Nucleoporin"/>
</dbReference>
<protein>
    <submittedName>
        <fullName evidence="4">LOW QUALITY PROTEIN: nuclear envelope pore membrane protein POM 121</fullName>
    </submittedName>
</protein>
<gene>
    <name evidence="4" type="primary">POM121</name>
</gene>
<feature type="compositionally biased region" description="Low complexity" evidence="1">
    <location>
        <begin position="508"/>
        <end position="541"/>
    </location>
</feature>
<dbReference type="FunCoup" id="A0A6P7WFD5">
    <property type="interactions" value="3198"/>
</dbReference>
<name>A0A6P7WFD5_9AMPH</name>
<dbReference type="GO" id="GO:0005643">
    <property type="term" value="C:nuclear pore"/>
    <property type="evidence" value="ECO:0007669"/>
    <property type="project" value="TreeGrafter"/>
</dbReference>
<evidence type="ECO:0000256" key="1">
    <source>
        <dbReference type="SAM" id="MobiDB-lite"/>
    </source>
</evidence>
<evidence type="ECO:0000313" key="3">
    <source>
        <dbReference type="Proteomes" id="UP000515156"/>
    </source>
</evidence>
<dbReference type="RefSeq" id="XP_030041892.1">
    <property type="nucleotide sequence ID" value="XM_030186032.1"/>
</dbReference>
<dbReference type="PANTHER" id="PTHR23193">
    <property type="entry name" value="NUCLEAR PORE COMPLEX PROTEIN NUP"/>
    <property type="match status" value="1"/>
</dbReference>
<feature type="region of interest" description="Disordered" evidence="1">
    <location>
        <begin position="632"/>
        <end position="653"/>
    </location>
</feature>
<sequence length="1289" mass="134222">MSPAGEGLGHCRRREHRRRQPAPQSSTVGVTVAAALVFLGLAVACSLVPALAWLCVVALCAVAVTGFWWGYQGAELPSGPRLRLALSQDVRLNGVPGRRNRLWQQQQEQENQVRAFDFSPVDPSLMGSYLSRSETPIAGARPRDVRERLSKPNPAVPSPTKRLSFGESHSMASRYMMIPRRRYPIRQPQYSALGSLPLVQWDGYQRKNVLSSRNSCMVHSPVTVKIAPLDVSITRSQLIDQLLSPVLTPSSKNTPDPCARETVLNAIKDCRKRVVEEEQITASGQENKRRRHDSSGSGQSAFESLVANGAPAYLVPKPGSLKRGLNLQYAEDPLNKRSRTSSSSSLNSARGILSSVRNAITSSYSSSQGFQQKWKRGVQSSSALSSLSSSRSQTPEKPAKKAKEDELQQSCTSPPVNATVTESPPGKEIIETPVLKKPNSLRTSSSESGGKRKRKISLLPSRRGDPLTLPPPPQLGRSVTAEDLDAEKRAAIQRLNKALEEKSNIPCSSIETTASGSSSHSHRPTNTSAPVSQSSSVGSNPLLESLKKNTNPPASTVQLLSIFCLQQVDRHTFQPLVQSALLLIQLVSWSPVELCGQLVCKSPIWIEKFAGERGKSIGPEPVRLVETELGEAAGSEPASEANQMPPPPLSSSIFSSPSNAALRTCSLTVTPSSSESVFTSPSLSVAPSASEPLSSTDLQVPDALPSETPDAKLPSTSSPKRGILFGMLSGTTPNSAFVTTSPASTAATPTFKHIFGTPLKVENAVSSLVNSSEACSTPPPSSITGVASSTTFKPIFGALTAATNSSTVISPFTFNQTPVPSVGAIPAVAPTTSSSVHSGLISAVCTTGSAVGTSTTQSSSINSSAKPSFTFGLSSVPSSTTANTTVTHSFQFGVLSNPTASTATGFGTGFQFTKQPVATTVSSTASQATSIFEQAPPTGTKAAFNIFGSTSSAVTTTSNSQPVLTFGSSSSAFSALPFGTSANAPPPYPGTTSQPTFSNSIADAQLVGTKPVSDSLKFSTSSTPFSFGMSTVQSTFGNAAQPHFPENNSQASFSTSNTQPTFGNTTSAFFGTVAPTTAATFGSASTQTTTSNTSGHLFGGTTPFTFGASNQSGSGSSTFNIGAQSSSVASATSGFNFGAGQNQSTNATATFGIGAQTSSSTPVMNLFNFGMGQSGSGSTTVSFGSPALQSNSLSNQNQNAPFSFGTPVATENKLSFGGTSTPTFGQNTSAAPVAGGLSFGTPSTPGSGFATPGPFGSSAPAFSIGLGSKPPGTRQRLQARRQHVRKKQL</sequence>
<dbReference type="KEGG" id="muo:115456759"/>
<feature type="compositionally biased region" description="Basic residues" evidence="1">
    <location>
        <begin position="1277"/>
        <end position="1289"/>
    </location>
</feature>
<feature type="region of interest" description="Disordered" evidence="1">
    <location>
        <begin position="672"/>
        <end position="723"/>
    </location>
</feature>
<evidence type="ECO:0000256" key="2">
    <source>
        <dbReference type="SAM" id="Phobius"/>
    </source>
</evidence>
<dbReference type="OrthoDB" id="6510268at2759"/>
<feature type="region of interest" description="Disordered" evidence="1">
    <location>
        <begin position="278"/>
        <end position="301"/>
    </location>
</feature>
<dbReference type="Pfam" id="PF15229">
    <property type="entry name" value="POM121"/>
    <property type="match status" value="1"/>
</dbReference>
<reference evidence="4" key="1">
    <citation type="submission" date="2025-08" db="UniProtKB">
        <authorList>
            <consortium name="RefSeq"/>
        </authorList>
    </citation>
    <scope>IDENTIFICATION</scope>
</reference>
<feature type="region of interest" description="Disordered" evidence="1">
    <location>
        <begin position="140"/>
        <end position="165"/>
    </location>
</feature>
<keyword evidence="3" id="KW-1185">Reference proteome</keyword>